<dbReference type="EMBL" id="GBRH01254012">
    <property type="protein sequence ID" value="JAD43883.1"/>
    <property type="molecule type" value="Transcribed_RNA"/>
</dbReference>
<accession>A0A0A9A1Q0</accession>
<organism evidence="1">
    <name type="scientific">Arundo donax</name>
    <name type="common">Giant reed</name>
    <name type="synonym">Donax arundinaceus</name>
    <dbReference type="NCBI Taxonomy" id="35708"/>
    <lineage>
        <taxon>Eukaryota</taxon>
        <taxon>Viridiplantae</taxon>
        <taxon>Streptophyta</taxon>
        <taxon>Embryophyta</taxon>
        <taxon>Tracheophyta</taxon>
        <taxon>Spermatophyta</taxon>
        <taxon>Magnoliopsida</taxon>
        <taxon>Liliopsida</taxon>
        <taxon>Poales</taxon>
        <taxon>Poaceae</taxon>
        <taxon>PACMAD clade</taxon>
        <taxon>Arundinoideae</taxon>
        <taxon>Arundineae</taxon>
        <taxon>Arundo</taxon>
    </lineage>
</organism>
<reference evidence="1" key="1">
    <citation type="submission" date="2014-09" db="EMBL/GenBank/DDBJ databases">
        <authorList>
            <person name="Magalhaes I.L.F."/>
            <person name="Oliveira U."/>
            <person name="Santos F.R."/>
            <person name="Vidigal T.H.D.A."/>
            <person name="Brescovit A.D."/>
            <person name="Santos A.J."/>
        </authorList>
    </citation>
    <scope>NUCLEOTIDE SEQUENCE</scope>
    <source>
        <tissue evidence="1">Shoot tissue taken approximately 20 cm above the soil surface</tissue>
    </source>
</reference>
<name>A0A0A9A1Q0_ARUDO</name>
<protein>
    <submittedName>
        <fullName evidence="1">Uncharacterized protein</fullName>
    </submittedName>
</protein>
<reference evidence="1" key="2">
    <citation type="journal article" date="2015" name="Data Brief">
        <title>Shoot transcriptome of the giant reed, Arundo donax.</title>
        <authorList>
            <person name="Barrero R.A."/>
            <person name="Guerrero F.D."/>
            <person name="Moolhuijzen P."/>
            <person name="Goolsby J.A."/>
            <person name="Tidwell J."/>
            <person name="Bellgard S.E."/>
            <person name="Bellgard M.I."/>
        </authorList>
    </citation>
    <scope>NUCLEOTIDE SEQUENCE</scope>
    <source>
        <tissue evidence="1">Shoot tissue taken approximately 20 cm above the soil surface</tissue>
    </source>
</reference>
<evidence type="ECO:0000313" key="1">
    <source>
        <dbReference type="EMBL" id="JAD43883.1"/>
    </source>
</evidence>
<proteinExistence type="predicted"/>
<sequence length="19" mass="1997">MMPRGLDGDVAATWMTTGS</sequence>
<dbReference type="AlphaFoldDB" id="A0A0A9A1Q0"/>